<dbReference type="PANTHER" id="PTHR23502:SF13">
    <property type="entry name" value="MULTIDRUG TRANSPORTER, PUTATIVE (AFU_ORTHOLOGUE AFUA_2G12550)-RELATED"/>
    <property type="match status" value="1"/>
</dbReference>
<evidence type="ECO:0000313" key="6">
    <source>
        <dbReference type="EMBL" id="RYO81729.1"/>
    </source>
</evidence>
<evidence type="ECO:0000256" key="5">
    <source>
        <dbReference type="SAM" id="Phobius"/>
    </source>
</evidence>
<feature type="transmembrane region" description="Helical" evidence="5">
    <location>
        <begin position="144"/>
        <end position="161"/>
    </location>
</feature>
<sequence>MLNKIAQKCRKSGQDPNVYGPDEIESFWDRFTFKELVYTWFRPFHFRDALIFICIQSFVLVYEQWGFNAYQVGLYFIPIGVVYIIACILFILALKRNEKARQRKPDNKHAQYESRLNLLLWLAPCLPIGLIIFAWTSFGPPSQWIGTMFGSAIIGIANYAISMCHTY</sequence>
<keyword evidence="4 5" id="KW-0472">Membrane</keyword>
<gene>
    <name evidence="6" type="ORF">DL762_006973</name>
</gene>
<keyword evidence="2 5" id="KW-0812">Transmembrane</keyword>
<feature type="transmembrane region" description="Helical" evidence="5">
    <location>
        <begin position="118"/>
        <end position="138"/>
    </location>
</feature>
<evidence type="ECO:0000256" key="2">
    <source>
        <dbReference type="ARBA" id="ARBA00022692"/>
    </source>
</evidence>
<proteinExistence type="predicted"/>
<dbReference type="EMBL" id="QJNS01000242">
    <property type="protein sequence ID" value="RYO81729.1"/>
    <property type="molecule type" value="Genomic_DNA"/>
</dbReference>
<feature type="transmembrane region" description="Helical" evidence="5">
    <location>
        <begin position="49"/>
        <end position="67"/>
    </location>
</feature>
<accession>A0ABY0H0L3</accession>
<dbReference type="Proteomes" id="UP000294003">
    <property type="component" value="Unassembled WGS sequence"/>
</dbReference>
<dbReference type="PANTHER" id="PTHR23502">
    <property type="entry name" value="MAJOR FACILITATOR SUPERFAMILY"/>
    <property type="match status" value="1"/>
</dbReference>
<keyword evidence="7" id="KW-1185">Reference proteome</keyword>
<evidence type="ECO:0000256" key="4">
    <source>
        <dbReference type="ARBA" id="ARBA00023136"/>
    </source>
</evidence>
<evidence type="ECO:0000256" key="3">
    <source>
        <dbReference type="ARBA" id="ARBA00022989"/>
    </source>
</evidence>
<comment type="caution">
    <text evidence="6">The sequence shown here is derived from an EMBL/GenBank/DDBJ whole genome shotgun (WGS) entry which is preliminary data.</text>
</comment>
<name>A0ABY0H0L3_9PEZI</name>
<dbReference type="InterPro" id="IPR036259">
    <property type="entry name" value="MFS_trans_sf"/>
</dbReference>
<dbReference type="Gene3D" id="1.20.1250.20">
    <property type="entry name" value="MFS general substrate transporter like domains"/>
    <property type="match status" value="1"/>
</dbReference>
<dbReference type="SUPFAM" id="SSF103473">
    <property type="entry name" value="MFS general substrate transporter"/>
    <property type="match status" value="1"/>
</dbReference>
<protein>
    <submittedName>
        <fullName evidence="6">Uncharacterized protein</fullName>
    </submittedName>
</protein>
<keyword evidence="3 5" id="KW-1133">Transmembrane helix</keyword>
<evidence type="ECO:0000256" key="1">
    <source>
        <dbReference type="ARBA" id="ARBA00004141"/>
    </source>
</evidence>
<organism evidence="6 7">
    <name type="scientific">Monosporascus cannonballus</name>
    <dbReference type="NCBI Taxonomy" id="155416"/>
    <lineage>
        <taxon>Eukaryota</taxon>
        <taxon>Fungi</taxon>
        <taxon>Dikarya</taxon>
        <taxon>Ascomycota</taxon>
        <taxon>Pezizomycotina</taxon>
        <taxon>Sordariomycetes</taxon>
        <taxon>Xylariomycetidae</taxon>
        <taxon>Xylariales</taxon>
        <taxon>Xylariales incertae sedis</taxon>
        <taxon>Monosporascus</taxon>
    </lineage>
</organism>
<feature type="transmembrane region" description="Helical" evidence="5">
    <location>
        <begin position="73"/>
        <end position="94"/>
    </location>
</feature>
<comment type="subcellular location">
    <subcellularLocation>
        <location evidence="1">Membrane</location>
        <topology evidence="1">Multi-pass membrane protein</topology>
    </subcellularLocation>
</comment>
<reference evidence="6 7" key="1">
    <citation type="submission" date="2018-06" db="EMBL/GenBank/DDBJ databases">
        <title>Complete Genomes of Monosporascus.</title>
        <authorList>
            <person name="Robinson A.J."/>
            <person name="Natvig D.O."/>
        </authorList>
    </citation>
    <scope>NUCLEOTIDE SEQUENCE [LARGE SCALE GENOMIC DNA]</scope>
    <source>
        <strain evidence="6 7">CBS 609.92</strain>
    </source>
</reference>
<evidence type="ECO:0000313" key="7">
    <source>
        <dbReference type="Proteomes" id="UP000294003"/>
    </source>
</evidence>